<accession>A0ABS9SL01</accession>
<dbReference type="Proteomes" id="UP001202248">
    <property type="component" value="Unassembled WGS sequence"/>
</dbReference>
<comment type="caution">
    <text evidence="1">The sequence shown here is derived from an EMBL/GenBank/DDBJ whole genome shotgun (WGS) entry which is preliminary data.</text>
</comment>
<keyword evidence="2" id="KW-1185">Reference proteome</keyword>
<gene>
    <name evidence="1" type="ORF">MKP09_14210</name>
</gene>
<name>A0ABS9SL01_9BACT</name>
<dbReference type="RefSeq" id="WP_240830637.1">
    <property type="nucleotide sequence ID" value="NZ_JAKWBL010000002.1"/>
</dbReference>
<protein>
    <submittedName>
        <fullName evidence="1">Uncharacterized protein</fullName>
    </submittedName>
</protein>
<dbReference type="EMBL" id="JAKWBL010000002">
    <property type="protein sequence ID" value="MCH5598976.1"/>
    <property type="molecule type" value="Genomic_DNA"/>
</dbReference>
<evidence type="ECO:0000313" key="1">
    <source>
        <dbReference type="EMBL" id="MCH5598976.1"/>
    </source>
</evidence>
<proteinExistence type="predicted"/>
<organism evidence="1 2">
    <name type="scientific">Niabella ginsengisoli</name>
    <dbReference type="NCBI Taxonomy" id="522298"/>
    <lineage>
        <taxon>Bacteria</taxon>
        <taxon>Pseudomonadati</taxon>
        <taxon>Bacteroidota</taxon>
        <taxon>Chitinophagia</taxon>
        <taxon>Chitinophagales</taxon>
        <taxon>Chitinophagaceae</taxon>
        <taxon>Niabella</taxon>
    </lineage>
</organism>
<evidence type="ECO:0000313" key="2">
    <source>
        <dbReference type="Proteomes" id="UP001202248"/>
    </source>
</evidence>
<sequence>MMNPNGSFAGAIGVWRQNPLVTIANTGFRSDFSNDLQTAFTFNYNLRKLIKGLSVDGRYSFDVDWSNWRGMQERPYLYSFNTGDSSYLQGLNGVLPVQGSGKVSAVYGQYVELALRYKGVIGIHHNISGVILGNFNSESTRGAVFLCAPYLSRTYRKG</sequence>
<reference evidence="1 2" key="1">
    <citation type="submission" date="2022-02" db="EMBL/GenBank/DDBJ databases">
        <authorList>
            <person name="Min J."/>
        </authorList>
    </citation>
    <scope>NUCLEOTIDE SEQUENCE [LARGE SCALE GENOMIC DNA]</scope>
    <source>
        <strain evidence="1 2">GR10-1</strain>
    </source>
</reference>